<evidence type="ECO:0000313" key="2">
    <source>
        <dbReference type="Proteomes" id="UP000184010"/>
    </source>
</evidence>
<name>A0A1M7TM42_9FIRM</name>
<dbReference type="RefSeq" id="WP_072772643.1">
    <property type="nucleotide sequence ID" value="NZ_FRDN01000007.1"/>
</dbReference>
<dbReference type="EMBL" id="FRDN01000007">
    <property type="protein sequence ID" value="SHN71797.1"/>
    <property type="molecule type" value="Genomic_DNA"/>
</dbReference>
<reference evidence="2" key="1">
    <citation type="submission" date="2016-12" db="EMBL/GenBank/DDBJ databases">
        <authorList>
            <person name="Varghese N."/>
            <person name="Submissions S."/>
        </authorList>
    </citation>
    <scope>NUCLEOTIDE SEQUENCE [LARGE SCALE GENOMIC DNA]</scope>
    <source>
        <strain evidence="2">DSM 11544</strain>
    </source>
</reference>
<protein>
    <submittedName>
        <fullName evidence="1">Uncharacterized protein</fullName>
    </submittedName>
</protein>
<dbReference type="STRING" id="1121395.SAMN02745215_02197"/>
<dbReference type="Proteomes" id="UP000184010">
    <property type="component" value="Unassembled WGS sequence"/>
</dbReference>
<evidence type="ECO:0000313" key="1">
    <source>
        <dbReference type="EMBL" id="SHN71797.1"/>
    </source>
</evidence>
<keyword evidence="2" id="KW-1185">Reference proteome</keyword>
<organism evidence="1 2">
    <name type="scientific">Desulfitobacterium chlororespirans DSM 11544</name>
    <dbReference type="NCBI Taxonomy" id="1121395"/>
    <lineage>
        <taxon>Bacteria</taxon>
        <taxon>Bacillati</taxon>
        <taxon>Bacillota</taxon>
        <taxon>Clostridia</taxon>
        <taxon>Eubacteriales</taxon>
        <taxon>Desulfitobacteriaceae</taxon>
        <taxon>Desulfitobacterium</taxon>
    </lineage>
</organism>
<accession>A0A1M7TM42</accession>
<proteinExistence type="predicted"/>
<sequence>MGRLFAVILLLIFGIIGTLFNNTHHPSGRTIEEAIERSGREVVAILHREKVNDGEVVFYHKGINDGEAHSIAAGYVQRTNSGWKWVSGGEHTGIDEVTAQYFPSTKGYVKSSFPLAYGESLREDIASIGVLTKNSDIVKKARIVGNEEGKIWFVFLNPSDGILTKIVGYNQVGEIIFLSGYVEP</sequence>
<dbReference type="AlphaFoldDB" id="A0A1M7TM42"/>
<gene>
    <name evidence="1" type="ORF">SAMN02745215_02197</name>
</gene>